<sequence>MDDEKNVEHHQTNTVLNDLLMRKAITANDESLKKLLDSSCINLASGEDKEKYAQILPANIMKNLFTKCREKRRDFESSLPHNHEEMIDTLFDDMTPFIFDVSNMKQYKREPKLSESTYLQAFSNALQAFLDDTRVILKAGETVSGSTQRMQIINDGDTTYRRRIDILVACDLETDNDDVEICSIEIKKSNITTATLQQQQNKNLRINACILNDIHLFTENTDHQLIYFDFAGKSAYMVQLYRYENCFVAHKIGSFHLIDSLKEFAVNLSNTIALCYVDQAYKYELIEVSDYASTTPAGSTKRKVDPVIVSLSPSNQSKRTKRIIDRY</sequence>
<gene>
    <name evidence="1" type="ORF">INT46_003952</name>
</gene>
<dbReference type="EMBL" id="JAEPRC010000004">
    <property type="protein sequence ID" value="KAG2215740.1"/>
    <property type="molecule type" value="Genomic_DNA"/>
</dbReference>
<proteinExistence type="predicted"/>
<dbReference type="AlphaFoldDB" id="A0A8H7RS86"/>
<dbReference type="Proteomes" id="UP000650833">
    <property type="component" value="Unassembled WGS sequence"/>
</dbReference>
<keyword evidence="2" id="KW-1185">Reference proteome</keyword>
<accession>A0A8H7RS86</accession>
<reference evidence="1" key="1">
    <citation type="submission" date="2020-12" db="EMBL/GenBank/DDBJ databases">
        <title>Metabolic potential, ecology and presence of endohyphal bacteria is reflected in genomic diversity of Mucoromycotina.</title>
        <authorList>
            <person name="Muszewska A."/>
            <person name="Okrasinska A."/>
            <person name="Steczkiewicz K."/>
            <person name="Drgas O."/>
            <person name="Orlowska M."/>
            <person name="Perlinska-Lenart U."/>
            <person name="Aleksandrzak-Piekarczyk T."/>
            <person name="Szatraj K."/>
            <person name="Zielenkiewicz U."/>
            <person name="Pilsyk S."/>
            <person name="Malc E."/>
            <person name="Mieczkowski P."/>
            <person name="Kruszewska J.S."/>
            <person name="Biernat P."/>
            <person name="Pawlowska J."/>
        </authorList>
    </citation>
    <scope>NUCLEOTIDE SEQUENCE</scope>
    <source>
        <strain evidence="1">CBS 226.32</strain>
    </source>
</reference>
<name>A0A8H7RS86_9FUNG</name>
<organism evidence="1 2">
    <name type="scientific">Mucor plumbeus</name>
    <dbReference type="NCBI Taxonomy" id="97098"/>
    <lineage>
        <taxon>Eukaryota</taxon>
        <taxon>Fungi</taxon>
        <taxon>Fungi incertae sedis</taxon>
        <taxon>Mucoromycota</taxon>
        <taxon>Mucoromycotina</taxon>
        <taxon>Mucoromycetes</taxon>
        <taxon>Mucorales</taxon>
        <taxon>Mucorineae</taxon>
        <taxon>Mucoraceae</taxon>
        <taxon>Mucor</taxon>
    </lineage>
</organism>
<evidence type="ECO:0000313" key="2">
    <source>
        <dbReference type="Proteomes" id="UP000650833"/>
    </source>
</evidence>
<dbReference type="OrthoDB" id="2240037at2759"/>
<evidence type="ECO:0000313" key="1">
    <source>
        <dbReference type="EMBL" id="KAG2215740.1"/>
    </source>
</evidence>
<protein>
    <submittedName>
        <fullName evidence="1">Uncharacterized protein</fullName>
    </submittedName>
</protein>
<comment type="caution">
    <text evidence="1">The sequence shown here is derived from an EMBL/GenBank/DDBJ whole genome shotgun (WGS) entry which is preliminary data.</text>
</comment>